<dbReference type="EMBL" id="BAAABV010000015">
    <property type="protein sequence ID" value="GAA0285133.1"/>
    <property type="molecule type" value="Genomic_DNA"/>
</dbReference>
<accession>A0ABN0VBL2</accession>
<keyword evidence="3" id="KW-1185">Reference proteome</keyword>
<feature type="compositionally biased region" description="Low complexity" evidence="1">
    <location>
        <begin position="62"/>
        <end position="85"/>
    </location>
</feature>
<feature type="region of interest" description="Disordered" evidence="1">
    <location>
        <begin position="176"/>
        <end position="195"/>
    </location>
</feature>
<evidence type="ECO:0000256" key="1">
    <source>
        <dbReference type="SAM" id="MobiDB-lite"/>
    </source>
</evidence>
<proteinExistence type="predicted"/>
<feature type="compositionally biased region" description="Low complexity" evidence="1">
    <location>
        <begin position="28"/>
        <end position="53"/>
    </location>
</feature>
<evidence type="ECO:0000313" key="3">
    <source>
        <dbReference type="Proteomes" id="UP001501867"/>
    </source>
</evidence>
<protein>
    <submittedName>
        <fullName evidence="2">Uncharacterized protein</fullName>
    </submittedName>
</protein>
<feature type="region of interest" description="Disordered" evidence="1">
    <location>
        <begin position="1"/>
        <end position="104"/>
    </location>
</feature>
<evidence type="ECO:0000313" key="2">
    <source>
        <dbReference type="EMBL" id="GAA0285133.1"/>
    </source>
</evidence>
<organism evidence="2 3">
    <name type="scientific">Streptomyces polychromogenes</name>
    <dbReference type="NCBI Taxonomy" id="67342"/>
    <lineage>
        <taxon>Bacteria</taxon>
        <taxon>Bacillati</taxon>
        <taxon>Actinomycetota</taxon>
        <taxon>Actinomycetes</taxon>
        <taxon>Kitasatosporales</taxon>
        <taxon>Streptomycetaceae</taxon>
        <taxon>Streptomyces</taxon>
    </lineage>
</organism>
<sequence>MNTEAIPKAVPAAAASSTLRTTARRIRPAASASAATATAVTVSSRLRSSPARACRPRPSPPVRASSPARPTVASTAPRQAAVPARRPTHTAAIGSAKTMVSAPSGWTRLSGPYARATTCSSAPAPFSATAAHQPGRRSGARARPSAESTATCSWTIAPPAYATADTRQSRTDRARALMGSTMPERDPPFIRPRAL</sequence>
<feature type="region of interest" description="Disordered" evidence="1">
    <location>
        <begin position="125"/>
        <end position="151"/>
    </location>
</feature>
<comment type="caution">
    <text evidence="2">The sequence shown here is derived from an EMBL/GenBank/DDBJ whole genome shotgun (WGS) entry which is preliminary data.</text>
</comment>
<gene>
    <name evidence="2" type="ORF">GCM10010302_24230</name>
</gene>
<feature type="compositionally biased region" description="Low complexity" evidence="1">
    <location>
        <begin position="1"/>
        <end position="21"/>
    </location>
</feature>
<dbReference type="Proteomes" id="UP001501867">
    <property type="component" value="Unassembled WGS sequence"/>
</dbReference>
<name>A0ABN0VBL2_9ACTN</name>
<reference evidence="2 3" key="1">
    <citation type="journal article" date="2019" name="Int. J. Syst. Evol. Microbiol.">
        <title>The Global Catalogue of Microorganisms (GCM) 10K type strain sequencing project: providing services to taxonomists for standard genome sequencing and annotation.</title>
        <authorList>
            <consortium name="The Broad Institute Genomics Platform"/>
            <consortium name="The Broad Institute Genome Sequencing Center for Infectious Disease"/>
            <person name="Wu L."/>
            <person name="Ma J."/>
        </authorList>
    </citation>
    <scope>NUCLEOTIDE SEQUENCE [LARGE SCALE GENOMIC DNA]</scope>
    <source>
        <strain evidence="2 3">JCM 4505</strain>
    </source>
</reference>